<feature type="compositionally biased region" description="Polar residues" evidence="1">
    <location>
        <begin position="395"/>
        <end position="411"/>
    </location>
</feature>
<gene>
    <name evidence="2" type="ORF">Tco025E_05326</name>
</gene>
<keyword evidence="3" id="KW-1185">Reference proteome</keyword>
<evidence type="ECO:0000256" key="1">
    <source>
        <dbReference type="SAM" id="MobiDB-lite"/>
    </source>
</evidence>
<reference evidence="2 3" key="1">
    <citation type="journal article" date="2018" name="BMC Genomics">
        <title>Genomic comparison of Trypanosoma conorhini and Trypanosoma rangeli to Trypanosoma cruzi strains of high and low virulence.</title>
        <authorList>
            <person name="Bradwell K.R."/>
            <person name="Koparde V.N."/>
            <person name="Matveyev A.V."/>
            <person name="Serrano M.G."/>
            <person name="Alves J.M."/>
            <person name="Parikh H."/>
            <person name="Huang B."/>
            <person name="Lee V."/>
            <person name="Espinosa-Alvarez O."/>
            <person name="Ortiz P.A."/>
            <person name="Costa-Martins A.G."/>
            <person name="Teixeira M.M."/>
            <person name="Buck G.A."/>
        </authorList>
    </citation>
    <scope>NUCLEOTIDE SEQUENCE [LARGE SCALE GENOMIC DNA]</scope>
    <source>
        <strain evidence="2 3">025E</strain>
    </source>
</reference>
<feature type="region of interest" description="Disordered" evidence="1">
    <location>
        <begin position="385"/>
        <end position="416"/>
    </location>
</feature>
<comment type="caution">
    <text evidence="2">The sequence shown here is derived from an EMBL/GenBank/DDBJ whole genome shotgun (WGS) entry which is preliminary data.</text>
</comment>
<protein>
    <submittedName>
        <fullName evidence="2">Uncharacterized protein</fullName>
    </submittedName>
</protein>
<evidence type="ECO:0000313" key="2">
    <source>
        <dbReference type="EMBL" id="RNF15952.1"/>
    </source>
</evidence>
<sequence length="485" mass="52155">MTLVETTAPAFAATSRRHVNRTVAQHPSGDSGNGHMHQAGHHDACLQQGRALLPLTAQTSGEGSGNYALQPPIALLSCRCRRDPAVMRLQAALAHGEPWSSDNGSPEAQAPSSEATNSAATAKSSFSFGYDDDAVSSFPSTPDCGSTACFSQRAKSPASLSATSSAVLTSGCESSDSSSAVEATVAANNRPSTNCYWASRRQQGIVERQEGLLQTPHDEETNERPQTPLFGFVPKAAALQDAGSGMRRSGSRVRGVPMNSSFSSSAAAAAAAAAAAWEVGDRTPKNDEDAALSQHEEDEVLGVTAEGEFIYRRDVDAERGRLGKNKHQSCLGGPLFPDECSDDEASCVLPATAPFCTPEKSIFATALSGRARVPHRHGERAGTWRGMTATHPTAPLQSDATVPQRGSSATHSQRKTTRWRTSDVEWCSLLLQYRTCENADEAQYKKLIDAVNNWHEARRRYPIEALERRLLEGDSYDRPPFILRW</sequence>
<feature type="region of interest" description="Disordered" evidence="1">
    <location>
        <begin position="279"/>
        <end position="298"/>
    </location>
</feature>
<proteinExistence type="predicted"/>
<dbReference type="EMBL" id="MKKU01000308">
    <property type="protein sequence ID" value="RNF15952.1"/>
    <property type="molecule type" value="Genomic_DNA"/>
</dbReference>
<organism evidence="2 3">
    <name type="scientific">Trypanosoma conorhini</name>
    <dbReference type="NCBI Taxonomy" id="83891"/>
    <lineage>
        <taxon>Eukaryota</taxon>
        <taxon>Discoba</taxon>
        <taxon>Euglenozoa</taxon>
        <taxon>Kinetoplastea</taxon>
        <taxon>Metakinetoplastina</taxon>
        <taxon>Trypanosomatida</taxon>
        <taxon>Trypanosomatidae</taxon>
        <taxon>Trypanosoma</taxon>
    </lineage>
</organism>
<feature type="compositionally biased region" description="Basic and acidic residues" evidence="1">
    <location>
        <begin position="279"/>
        <end position="288"/>
    </location>
</feature>
<accession>A0A3R7P238</accession>
<name>A0A3R7P238_9TRYP</name>
<dbReference type="RefSeq" id="XP_029227652.1">
    <property type="nucleotide sequence ID" value="XM_029372227.1"/>
</dbReference>
<dbReference type="Proteomes" id="UP000284403">
    <property type="component" value="Unassembled WGS sequence"/>
</dbReference>
<feature type="compositionally biased region" description="Polar residues" evidence="1">
    <location>
        <begin position="100"/>
        <end position="118"/>
    </location>
</feature>
<evidence type="ECO:0000313" key="3">
    <source>
        <dbReference type="Proteomes" id="UP000284403"/>
    </source>
</evidence>
<dbReference type="OrthoDB" id="252454at2759"/>
<feature type="region of interest" description="Disordered" evidence="1">
    <location>
        <begin position="96"/>
        <end position="118"/>
    </location>
</feature>
<dbReference type="GeneID" id="40318937"/>
<dbReference type="AlphaFoldDB" id="A0A3R7P238"/>